<organism evidence="2 3">
    <name type="scientific">Nocardioides eburneus</name>
    <dbReference type="NCBI Taxonomy" id="3231482"/>
    <lineage>
        <taxon>Bacteria</taxon>
        <taxon>Bacillati</taxon>
        <taxon>Actinomycetota</taxon>
        <taxon>Actinomycetes</taxon>
        <taxon>Propionibacteriales</taxon>
        <taxon>Nocardioidaceae</taxon>
        <taxon>Nocardioides</taxon>
    </lineage>
</organism>
<dbReference type="Proteomes" id="UP001556631">
    <property type="component" value="Unassembled WGS sequence"/>
</dbReference>
<keyword evidence="3" id="KW-1185">Reference proteome</keyword>
<protein>
    <recommendedName>
        <fullName evidence="4">DUF2530 domain-containing protein</fullName>
    </recommendedName>
</protein>
<evidence type="ECO:0000313" key="2">
    <source>
        <dbReference type="EMBL" id="MEX0428708.1"/>
    </source>
</evidence>
<dbReference type="EMBL" id="JBFPJR010000025">
    <property type="protein sequence ID" value="MEX0428708.1"/>
    <property type="molecule type" value="Genomic_DNA"/>
</dbReference>
<sequence length="100" mass="11476">MSEERRGLSRPGTEEWLDHDDEFRPLRREDPVAVLVTLIVGPLAWAVALVVAAWLVDRTHAIVFGLEVTLVAFGASLVLLTVLRLRRDREEMRYRRHTST</sequence>
<evidence type="ECO:0000256" key="1">
    <source>
        <dbReference type="SAM" id="Phobius"/>
    </source>
</evidence>
<feature type="transmembrane region" description="Helical" evidence="1">
    <location>
        <begin position="62"/>
        <end position="85"/>
    </location>
</feature>
<name>A0ABV3T0I4_9ACTN</name>
<evidence type="ECO:0000313" key="3">
    <source>
        <dbReference type="Proteomes" id="UP001556631"/>
    </source>
</evidence>
<keyword evidence="1" id="KW-0812">Transmembrane</keyword>
<gene>
    <name evidence="2" type="ORF">AB3X52_13850</name>
</gene>
<keyword evidence="1" id="KW-1133">Transmembrane helix</keyword>
<feature type="transmembrane region" description="Helical" evidence="1">
    <location>
        <begin position="32"/>
        <end position="56"/>
    </location>
</feature>
<reference evidence="2 3" key="1">
    <citation type="submission" date="2024-07" db="EMBL/GenBank/DDBJ databases">
        <authorList>
            <person name="Lee S."/>
            <person name="Kang M."/>
        </authorList>
    </citation>
    <scope>NUCLEOTIDE SEQUENCE [LARGE SCALE GENOMIC DNA]</scope>
    <source>
        <strain evidence="2 3">DS6</strain>
    </source>
</reference>
<proteinExistence type="predicted"/>
<keyword evidence="1" id="KW-0472">Membrane</keyword>
<dbReference type="RefSeq" id="WP_367994680.1">
    <property type="nucleotide sequence ID" value="NZ_JBFPJR010000025.1"/>
</dbReference>
<evidence type="ECO:0008006" key="4">
    <source>
        <dbReference type="Google" id="ProtNLM"/>
    </source>
</evidence>
<accession>A0ABV3T0I4</accession>
<comment type="caution">
    <text evidence="2">The sequence shown here is derived from an EMBL/GenBank/DDBJ whole genome shotgun (WGS) entry which is preliminary data.</text>
</comment>